<name>A0ABR3FH99_9AGAR</name>
<organism evidence="2 3">
    <name type="scientific">Marasmius crinis-equi</name>
    <dbReference type="NCBI Taxonomy" id="585013"/>
    <lineage>
        <taxon>Eukaryota</taxon>
        <taxon>Fungi</taxon>
        <taxon>Dikarya</taxon>
        <taxon>Basidiomycota</taxon>
        <taxon>Agaricomycotina</taxon>
        <taxon>Agaricomycetes</taxon>
        <taxon>Agaricomycetidae</taxon>
        <taxon>Agaricales</taxon>
        <taxon>Marasmiineae</taxon>
        <taxon>Marasmiaceae</taxon>
        <taxon>Marasmius</taxon>
    </lineage>
</organism>
<feature type="chain" id="PRO_5046734579" evidence="1">
    <location>
        <begin position="20"/>
        <end position="341"/>
    </location>
</feature>
<feature type="signal peptide" evidence="1">
    <location>
        <begin position="1"/>
        <end position="19"/>
    </location>
</feature>
<accession>A0ABR3FH99</accession>
<protein>
    <submittedName>
        <fullName evidence="2">Uncharacterized protein</fullName>
    </submittedName>
</protein>
<reference evidence="2 3" key="1">
    <citation type="submission" date="2024-02" db="EMBL/GenBank/DDBJ databases">
        <title>A draft genome for the cacao thread blight pathogen Marasmius crinis-equi.</title>
        <authorList>
            <person name="Cohen S.P."/>
            <person name="Baruah I.K."/>
            <person name="Amoako-Attah I."/>
            <person name="Bukari Y."/>
            <person name="Meinhardt L.W."/>
            <person name="Bailey B.A."/>
        </authorList>
    </citation>
    <scope>NUCLEOTIDE SEQUENCE [LARGE SCALE GENOMIC DNA]</scope>
    <source>
        <strain evidence="2 3">GH-76</strain>
    </source>
</reference>
<keyword evidence="1" id="KW-0732">Signal</keyword>
<keyword evidence="3" id="KW-1185">Reference proteome</keyword>
<proteinExistence type="predicted"/>
<sequence>MISTFFVLAATSVFASVSARPLTRDDGCTPSFDGYPIVVTSSDADAFLTIDNVSTFYFQQDGQQPASFVVKYVSSVILKFMDSHLSPTDRNPTNTNQVATTVGTDFQWKPANNAGNDWSQLFNVVCNTCGNKNGVLGDRCAIQSVSSGLCLDAVSGQLKACDEFNPAQSFDLVKAPEYKLKKRHGGHPTQTDDSEVEICAPATNGEKISVLTVNEEYQMIIDGAKSFVLQQASKQDPRFMIRDAQNANKAVTLVHNDVVLKPVSGNAVDQLWNVVCLACAPVDYTRKVVADLCFIATADGSKCWDTGAEKLQICDAKESQLFTLTNGTSSIIGKSKADLGK</sequence>
<comment type="caution">
    <text evidence="2">The sequence shown here is derived from an EMBL/GenBank/DDBJ whole genome shotgun (WGS) entry which is preliminary data.</text>
</comment>
<evidence type="ECO:0000256" key="1">
    <source>
        <dbReference type="SAM" id="SignalP"/>
    </source>
</evidence>
<evidence type="ECO:0000313" key="2">
    <source>
        <dbReference type="EMBL" id="KAL0574725.1"/>
    </source>
</evidence>
<gene>
    <name evidence="2" type="ORF">V5O48_007232</name>
</gene>
<dbReference type="Proteomes" id="UP001465976">
    <property type="component" value="Unassembled WGS sequence"/>
</dbReference>
<dbReference type="EMBL" id="JBAHYK010000373">
    <property type="protein sequence ID" value="KAL0574725.1"/>
    <property type="molecule type" value="Genomic_DNA"/>
</dbReference>
<evidence type="ECO:0000313" key="3">
    <source>
        <dbReference type="Proteomes" id="UP001465976"/>
    </source>
</evidence>